<comment type="subcellular location">
    <subcellularLocation>
        <location evidence="1 5">Cytoplasm</location>
    </subcellularLocation>
</comment>
<dbReference type="AlphaFoldDB" id="A0A1H6W944"/>
<dbReference type="RefSeq" id="WP_092171620.1">
    <property type="nucleotide sequence ID" value="NZ_FNZH01000002.1"/>
</dbReference>
<dbReference type="InterPro" id="IPR053924">
    <property type="entry name" value="RecX_HTH_2nd"/>
</dbReference>
<dbReference type="EMBL" id="FNZH01000002">
    <property type="protein sequence ID" value="SEJ13423.1"/>
    <property type="molecule type" value="Genomic_DNA"/>
</dbReference>
<evidence type="ECO:0000313" key="8">
    <source>
        <dbReference type="EMBL" id="SEJ13423.1"/>
    </source>
</evidence>
<dbReference type="InterPro" id="IPR003783">
    <property type="entry name" value="Regulatory_RecX"/>
</dbReference>
<dbReference type="STRING" id="1416801.SAMN05192553_102557"/>
<dbReference type="InterPro" id="IPR053925">
    <property type="entry name" value="RecX_HTH_3rd"/>
</dbReference>
<comment type="function">
    <text evidence="5">Modulates RecA activity.</text>
</comment>
<evidence type="ECO:0000313" key="9">
    <source>
        <dbReference type="Proteomes" id="UP000199403"/>
    </source>
</evidence>
<dbReference type="GO" id="GO:0006282">
    <property type="term" value="P:regulation of DNA repair"/>
    <property type="evidence" value="ECO:0007669"/>
    <property type="project" value="UniProtKB-UniRule"/>
</dbReference>
<dbReference type="HAMAP" id="MF_01114">
    <property type="entry name" value="RecX"/>
    <property type="match status" value="1"/>
</dbReference>
<feature type="domain" description="RecX second three-helical" evidence="6">
    <location>
        <begin position="68"/>
        <end position="109"/>
    </location>
</feature>
<dbReference type="Pfam" id="PF21981">
    <property type="entry name" value="RecX_HTH3"/>
    <property type="match status" value="1"/>
</dbReference>
<evidence type="ECO:0000256" key="2">
    <source>
        <dbReference type="ARBA" id="ARBA00009695"/>
    </source>
</evidence>
<evidence type="ECO:0000256" key="1">
    <source>
        <dbReference type="ARBA" id="ARBA00004496"/>
    </source>
</evidence>
<dbReference type="PANTHER" id="PTHR33602">
    <property type="entry name" value="REGULATORY PROTEIN RECX FAMILY PROTEIN"/>
    <property type="match status" value="1"/>
</dbReference>
<dbReference type="PANTHER" id="PTHR33602:SF1">
    <property type="entry name" value="REGULATORY PROTEIN RECX FAMILY PROTEIN"/>
    <property type="match status" value="1"/>
</dbReference>
<sequence length="171" mass="19992">MSIPEKENSVSGTKKKVGFAQAQKKISSFCAYQERCQMEVRNRLEEWGLVPADADTIISKLLEQDFLNEQRFADSFVRGKFGLKKWGKVRIRQELKMRELPNSLIQEALDAIDGADYQETLRFLADRKWKLTREPDAYKKKAKVTRFLVFRGFEPDLIREEIESLANERDI</sequence>
<gene>
    <name evidence="5" type="primary">recX</name>
    <name evidence="8" type="ORF">SAMN05192553_102557</name>
</gene>
<evidence type="ECO:0000256" key="4">
    <source>
        <dbReference type="ARBA" id="ARBA00022490"/>
    </source>
</evidence>
<reference evidence="9" key="1">
    <citation type="submission" date="2016-10" db="EMBL/GenBank/DDBJ databases">
        <authorList>
            <person name="Varghese N."/>
            <person name="Submissions S."/>
        </authorList>
    </citation>
    <scope>NUCLEOTIDE SEQUENCE [LARGE SCALE GENOMIC DNA]</scope>
    <source>
        <strain evidence="9">IBRC-M 10761</strain>
    </source>
</reference>
<keyword evidence="9" id="KW-1185">Reference proteome</keyword>
<evidence type="ECO:0000256" key="3">
    <source>
        <dbReference type="ARBA" id="ARBA00018111"/>
    </source>
</evidence>
<proteinExistence type="inferred from homology"/>
<evidence type="ECO:0000259" key="6">
    <source>
        <dbReference type="Pfam" id="PF02631"/>
    </source>
</evidence>
<dbReference type="Pfam" id="PF02631">
    <property type="entry name" value="RecX_HTH2"/>
    <property type="match status" value="1"/>
</dbReference>
<dbReference type="Proteomes" id="UP000199403">
    <property type="component" value="Unassembled WGS sequence"/>
</dbReference>
<name>A0A1H6W944_9BACT</name>
<keyword evidence="4 5" id="KW-0963">Cytoplasm</keyword>
<comment type="similarity">
    <text evidence="2 5">Belongs to the RecX family.</text>
</comment>
<accession>A0A1H6W944</accession>
<dbReference type="GO" id="GO:0005737">
    <property type="term" value="C:cytoplasm"/>
    <property type="evidence" value="ECO:0007669"/>
    <property type="project" value="UniProtKB-SubCell"/>
</dbReference>
<dbReference type="OrthoDB" id="1523826at2"/>
<evidence type="ECO:0000259" key="7">
    <source>
        <dbReference type="Pfam" id="PF21981"/>
    </source>
</evidence>
<organism evidence="8 9">
    <name type="scientific">Cyclobacterium xiamenense</name>
    <dbReference type="NCBI Taxonomy" id="1297121"/>
    <lineage>
        <taxon>Bacteria</taxon>
        <taxon>Pseudomonadati</taxon>
        <taxon>Bacteroidota</taxon>
        <taxon>Cytophagia</taxon>
        <taxon>Cytophagales</taxon>
        <taxon>Cyclobacteriaceae</taxon>
        <taxon>Cyclobacterium</taxon>
    </lineage>
</organism>
<dbReference type="InterPro" id="IPR036388">
    <property type="entry name" value="WH-like_DNA-bd_sf"/>
</dbReference>
<protein>
    <recommendedName>
        <fullName evidence="3 5">Regulatory protein RecX</fullName>
    </recommendedName>
</protein>
<dbReference type="Gene3D" id="1.10.10.10">
    <property type="entry name" value="Winged helix-like DNA-binding domain superfamily/Winged helix DNA-binding domain"/>
    <property type="match status" value="3"/>
</dbReference>
<feature type="domain" description="RecX third three-helical" evidence="7">
    <location>
        <begin position="116"/>
        <end position="160"/>
    </location>
</feature>
<evidence type="ECO:0000256" key="5">
    <source>
        <dbReference type="HAMAP-Rule" id="MF_01114"/>
    </source>
</evidence>